<evidence type="ECO:0000313" key="2">
    <source>
        <dbReference type="Proteomes" id="UP000193689"/>
    </source>
</evidence>
<dbReference type="EMBL" id="MCFJ01000020">
    <property type="protein sequence ID" value="ORY57254.1"/>
    <property type="molecule type" value="Genomic_DNA"/>
</dbReference>
<dbReference type="RefSeq" id="XP_040710606.1">
    <property type="nucleotide sequence ID" value="XM_040865418.1"/>
</dbReference>
<protein>
    <submittedName>
        <fullName evidence="1">Uncharacterized protein</fullName>
    </submittedName>
</protein>
<dbReference type="OrthoDB" id="2915840at2759"/>
<comment type="caution">
    <text evidence="1">The sequence shown here is derived from an EMBL/GenBank/DDBJ whole genome shotgun (WGS) entry which is preliminary data.</text>
</comment>
<dbReference type="Proteomes" id="UP000193689">
    <property type="component" value="Unassembled WGS sequence"/>
</dbReference>
<dbReference type="InParanoid" id="A0A1Y2DDS6"/>
<name>A0A1Y2DDS6_9PEZI</name>
<dbReference type="GeneID" id="63781630"/>
<proteinExistence type="predicted"/>
<evidence type="ECO:0000313" key="1">
    <source>
        <dbReference type="EMBL" id="ORY57254.1"/>
    </source>
</evidence>
<organism evidence="1 2">
    <name type="scientific">Pseudomassariella vexata</name>
    <dbReference type="NCBI Taxonomy" id="1141098"/>
    <lineage>
        <taxon>Eukaryota</taxon>
        <taxon>Fungi</taxon>
        <taxon>Dikarya</taxon>
        <taxon>Ascomycota</taxon>
        <taxon>Pezizomycotina</taxon>
        <taxon>Sordariomycetes</taxon>
        <taxon>Xylariomycetidae</taxon>
        <taxon>Amphisphaeriales</taxon>
        <taxon>Pseudomassariaceae</taxon>
        <taxon>Pseudomassariella</taxon>
    </lineage>
</organism>
<reference evidence="1 2" key="1">
    <citation type="submission" date="2016-07" db="EMBL/GenBank/DDBJ databases">
        <title>Pervasive Adenine N6-methylation of Active Genes in Fungi.</title>
        <authorList>
            <consortium name="DOE Joint Genome Institute"/>
            <person name="Mondo S.J."/>
            <person name="Dannebaum R.O."/>
            <person name="Kuo R.C."/>
            <person name="Labutti K."/>
            <person name="Haridas S."/>
            <person name="Kuo A."/>
            <person name="Salamov A."/>
            <person name="Ahrendt S.R."/>
            <person name="Lipzen A."/>
            <person name="Sullivan W."/>
            <person name="Andreopoulos W.B."/>
            <person name="Clum A."/>
            <person name="Lindquist E."/>
            <person name="Daum C."/>
            <person name="Ramamoorthy G.K."/>
            <person name="Gryganskyi A."/>
            <person name="Culley D."/>
            <person name="Magnuson J.K."/>
            <person name="James T.Y."/>
            <person name="O'Malley M.A."/>
            <person name="Stajich J.E."/>
            <person name="Spatafora J.W."/>
            <person name="Visel A."/>
            <person name="Grigoriev I.V."/>
        </authorList>
    </citation>
    <scope>NUCLEOTIDE SEQUENCE [LARGE SCALE GENOMIC DNA]</scope>
    <source>
        <strain evidence="1 2">CBS 129021</strain>
    </source>
</reference>
<keyword evidence="2" id="KW-1185">Reference proteome</keyword>
<accession>A0A1Y2DDS6</accession>
<sequence>MSQLDSAAEETVDELLPALKTSPFGQSKKFDREETVGGRKLLHGPGRHYRRLIVPSLAAQGDRSVFFPGFIHAIYTPMVSENAWSRKQYVAQGTKHAYAIYDFLPYIDTLFKDIGVNPNRKKFSLTSLFTPVYPREYKGIANEFCKAVAKRHGLNSTAASIPGAAAPGSNGKGEDSGVFNGFSTATVAINGYATGISLDGGHKSSLKPFNSTEIP</sequence>
<dbReference type="AlphaFoldDB" id="A0A1Y2DDS6"/>
<gene>
    <name evidence="1" type="ORF">BCR38DRAFT_528172</name>
</gene>